<keyword evidence="2" id="KW-0472">Membrane</keyword>
<evidence type="ECO:0000256" key="1">
    <source>
        <dbReference type="SAM" id="Coils"/>
    </source>
</evidence>
<organism evidence="3 4">
    <name type="scientific">Angiostrongylus cantonensis</name>
    <name type="common">Rat lungworm</name>
    <dbReference type="NCBI Taxonomy" id="6313"/>
    <lineage>
        <taxon>Eukaryota</taxon>
        <taxon>Metazoa</taxon>
        <taxon>Ecdysozoa</taxon>
        <taxon>Nematoda</taxon>
        <taxon>Chromadorea</taxon>
        <taxon>Rhabditida</taxon>
        <taxon>Rhabditina</taxon>
        <taxon>Rhabditomorpha</taxon>
        <taxon>Strongyloidea</taxon>
        <taxon>Metastrongylidae</taxon>
        <taxon>Angiostrongylus</taxon>
    </lineage>
</organism>
<evidence type="ECO:0000313" key="3">
    <source>
        <dbReference type="Proteomes" id="UP000035642"/>
    </source>
</evidence>
<dbReference type="STRING" id="6313.A0A0K0D815"/>
<dbReference type="Proteomes" id="UP000035642">
    <property type="component" value="Unassembled WGS sequence"/>
</dbReference>
<feature type="coiled-coil region" evidence="1">
    <location>
        <begin position="23"/>
        <end position="71"/>
    </location>
</feature>
<reference evidence="4" key="2">
    <citation type="submission" date="2017-02" db="UniProtKB">
        <authorList>
            <consortium name="WormBaseParasite"/>
        </authorList>
    </citation>
    <scope>IDENTIFICATION</scope>
</reference>
<sequence>MREILSRLRRRIESLNTFEEFTKERLESELSKARSEVDELQRRYESAGEARKALNEKLNDVLEERNETFLETRLRRLTLNTTCKDDENKKGEAKRSKERRRTRFMLSGAKSVLFEEEDESNEQPQGIVSGKEATLKDICDNQQGRPKQWILEKKLFIETESSLNARIKDLRIEKHALLEETKELQKQVELLSAKLSSSNDENCHIEQSAEIPNFEKLNLEDEFQGKQNENERLSTKLRSKVELVSLLGSIAYFLSILTLYPVEN</sequence>
<name>A0A0K0D815_ANGCA</name>
<keyword evidence="2" id="KW-0812">Transmembrane</keyword>
<protein>
    <submittedName>
        <fullName evidence="4">Uncharacterized protein</fullName>
    </submittedName>
</protein>
<keyword evidence="2" id="KW-1133">Transmembrane helix</keyword>
<evidence type="ECO:0000313" key="4">
    <source>
        <dbReference type="WBParaSite" id="ACAC_0000621001-mRNA-1"/>
    </source>
</evidence>
<keyword evidence="1" id="KW-0175">Coiled coil</keyword>
<evidence type="ECO:0000256" key="2">
    <source>
        <dbReference type="SAM" id="Phobius"/>
    </source>
</evidence>
<proteinExistence type="predicted"/>
<dbReference type="AlphaFoldDB" id="A0A0K0D815"/>
<reference evidence="3" key="1">
    <citation type="submission" date="2012-09" db="EMBL/GenBank/DDBJ databases">
        <authorList>
            <person name="Martin A.A."/>
        </authorList>
    </citation>
    <scope>NUCLEOTIDE SEQUENCE</scope>
</reference>
<accession>A0A0K0D815</accession>
<feature type="coiled-coil region" evidence="1">
    <location>
        <begin position="160"/>
        <end position="236"/>
    </location>
</feature>
<dbReference type="WBParaSite" id="ACAC_0000621001-mRNA-1">
    <property type="protein sequence ID" value="ACAC_0000621001-mRNA-1"/>
    <property type="gene ID" value="ACAC_0000621001"/>
</dbReference>
<keyword evidence="3" id="KW-1185">Reference proteome</keyword>
<feature type="transmembrane region" description="Helical" evidence="2">
    <location>
        <begin position="241"/>
        <end position="262"/>
    </location>
</feature>